<dbReference type="InterPro" id="IPR016181">
    <property type="entry name" value="Acyl_CoA_acyltransferase"/>
</dbReference>
<feature type="domain" description="N-acetyltransferase" evidence="3">
    <location>
        <begin position="19"/>
        <end position="192"/>
    </location>
</feature>
<gene>
    <name evidence="4" type="ORF">CWO92_00810</name>
</gene>
<proteinExistence type="predicted"/>
<evidence type="ECO:0000259" key="3">
    <source>
        <dbReference type="PROSITE" id="PS51186"/>
    </source>
</evidence>
<accession>A0A2N3LPX1</accession>
<dbReference type="SUPFAM" id="SSF55729">
    <property type="entry name" value="Acyl-CoA N-acyltransferases (Nat)"/>
    <property type="match status" value="1"/>
</dbReference>
<evidence type="ECO:0000256" key="1">
    <source>
        <dbReference type="ARBA" id="ARBA00022679"/>
    </source>
</evidence>
<dbReference type="GO" id="GO:0016747">
    <property type="term" value="F:acyltransferase activity, transferring groups other than amino-acyl groups"/>
    <property type="evidence" value="ECO:0007669"/>
    <property type="project" value="InterPro"/>
</dbReference>
<dbReference type="InterPro" id="IPR000182">
    <property type="entry name" value="GNAT_dom"/>
</dbReference>
<sequence length="192" mass="22565">MKLIRLGKKSDDKYFVEEIAFLTYEILRDLGIQVLKNQKKEKVVNFLKELYVKDNNRFSYHNTLVKELNGHAVGIAIIYHGKNAEEYDNHLVQYLQQEFQLNDIELSKETEEDEFYLDSLAVSPLHRKQGIGSELLKAFENIGEEEGHQKLALNVDKDNETAYRLYKKNGFEFQSTFDLYGHPYLHMVKNLK</sequence>
<keyword evidence="1 4" id="KW-0808">Transferase</keyword>
<dbReference type="InterPro" id="IPR050680">
    <property type="entry name" value="YpeA/RimI_acetyltransf"/>
</dbReference>
<evidence type="ECO:0000313" key="4">
    <source>
        <dbReference type="EMBL" id="PKR86635.1"/>
    </source>
</evidence>
<protein>
    <submittedName>
        <fullName evidence="4">N-acetyltransferase</fullName>
    </submittedName>
</protein>
<evidence type="ECO:0000313" key="5">
    <source>
        <dbReference type="Proteomes" id="UP000233440"/>
    </source>
</evidence>
<organism evidence="4 5">
    <name type="scientific">Heyndrickxia camelliae</name>
    <dbReference type="NCBI Taxonomy" id="1707093"/>
    <lineage>
        <taxon>Bacteria</taxon>
        <taxon>Bacillati</taxon>
        <taxon>Bacillota</taxon>
        <taxon>Bacilli</taxon>
        <taxon>Bacillales</taxon>
        <taxon>Bacillaceae</taxon>
        <taxon>Heyndrickxia</taxon>
    </lineage>
</organism>
<dbReference type="PANTHER" id="PTHR43420">
    <property type="entry name" value="ACETYLTRANSFERASE"/>
    <property type="match status" value="1"/>
</dbReference>
<dbReference type="PANTHER" id="PTHR43420:SF52">
    <property type="entry name" value="N-ACETYLTRANSFERASE YODP"/>
    <property type="match status" value="1"/>
</dbReference>
<keyword evidence="2" id="KW-0012">Acyltransferase</keyword>
<dbReference type="AlphaFoldDB" id="A0A2N3LPX1"/>
<reference evidence="4 5" key="1">
    <citation type="submission" date="2017-11" db="EMBL/GenBank/DDBJ databases">
        <title>Bacillus camelliae sp. nov., isolated from pu'er tea.</title>
        <authorList>
            <person name="Niu L."/>
        </authorList>
    </citation>
    <scope>NUCLEOTIDE SEQUENCE [LARGE SCALE GENOMIC DNA]</scope>
    <source>
        <strain evidence="4 5">7578-1</strain>
    </source>
</reference>
<dbReference type="Pfam" id="PF00583">
    <property type="entry name" value="Acetyltransf_1"/>
    <property type="match status" value="1"/>
</dbReference>
<dbReference type="Gene3D" id="3.40.630.30">
    <property type="match status" value="1"/>
</dbReference>
<dbReference type="EMBL" id="PIQO01000001">
    <property type="protein sequence ID" value="PKR86635.1"/>
    <property type="molecule type" value="Genomic_DNA"/>
</dbReference>
<dbReference type="PROSITE" id="PS51186">
    <property type="entry name" value="GNAT"/>
    <property type="match status" value="1"/>
</dbReference>
<dbReference type="Proteomes" id="UP000233440">
    <property type="component" value="Unassembled WGS sequence"/>
</dbReference>
<dbReference type="OrthoDB" id="5319888at2"/>
<keyword evidence="5" id="KW-1185">Reference proteome</keyword>
<comment type="caution">
    <text evidence="4">The sequence shown here is derived from an EMBL/GenBank/DDBJ whole genome shotgun (WGS) entry which is preliminary data.</text>
</comment>
<evidence type="ECO:0000256" key="2">
    <source>
        <dbReference type="ARBA" id="ARBA00023315"/>
    </source>
</evidence>
<dbReference type="CDD" id="cd04301">
    <property type="entry name" value="NAT_SF"/>
    <property type="match status" value="1"/>
</dbReference>
<name>A0A2N3LPX1_9BACI</name>